<keyword evidence="3 6" id="KW-0812">Transmembrane</keyword>
<evidence type="ECO:0000256" key="2">
    <source>
        <dbReference type="ARBA" id="ARBA00007742"/>
    </source>
</evidence>
<dbReference type="GO" id="GO:0006629">
    <property type="term" value="P:lipid metabolic process"/>
    <property type="evidence" value="ECO:0007669"/>
    <property type="project" value="InterPro"/>
</dbReference>
<evidence type="ECO:0000313" key="9">
    <source>
        <dbReference type="Proteomes" id="UP000813462"/>
    </source>
</evidence>
<name>A0A978VMU4_ZIZJJ</name>
<evidence type="ECO:0000256" key="4">
    <source>
        <dbReference type="ARBA" id="ARBA00022989"/>
    </source>
</evidence>
<feature type="transmembrane region" description="Helical" evidence="6">
    <location>
        <begin position="109"/>
        <end position="126"/>
    </location>
</feature>
<organism evidence="8 9">
    <name type="scientific">Ziziphus jujuba var. spinosa</name>
    <dbReference type="NCBI Taxonomy" id="714518"/>
    <lineage>
        <taxon>Eukaryota</taxon>
        <taxon>Viridiplantae</taxon>
        <taxon>Streptophyta</taxon>
        <taxon>Embryophyta</taxon>
        <taxon>Tracheophyta</taxon>
        <taxon>Spermatophyta</taxon>
        <taxon>Magnoliopsida</taxon>
        <taxon>eudicotyledons</taxon>
        <taxon>Gunneridae</taxon>
        <taxon>Pentapetalae</taxon>
        <taxon>rosids</taxon>
        <taxon>fabids</taxon>
        <taxon>Rosales</taxon>
        <taxon>Rhamnaceae</taxon>
        <taxon>Paliureae</taxon>
        <taxon>Ziziphus</taxon>
    </lineage>
</organism>
<dbReference type="GO" id="GO:0016020">
    <property type="term" value="C:membrane"/>
    <property type="evidence" value="ECO:0007669"/>
    <property type="project" value="UniProtKB-SubCell"/>
</dbReference>
<feature type="transmembrane region" description="Helical" evidence="6">
    <location>
        <begin position="79"/>
        <end position="103"/>
    </location>
</feature>
<dbReference type="GO" id="GO:0016627">
    <property type="term" value="F:oxidoreductase activity, acting on the CH-CH group of donors"/>
    <property type="evidence" value="ECO:0007669"/>
    <property type="project" value="InterPro"/>
</dbReference>
<dbReference type="InterPro" id="IPR039357">
    <property type="entry name" value="SRD5A/TECR"/>
</dbReference>
<feature type="transmembrane region" description="Helical" evidence="6">
    <location>
        <begin position="31"/>
        <end position="58"/>
    </location>
</feature>
<evidence type="ECO:0000256" key="3">
    <source>
        <dbReference type="ARBA" id="ARBA00022692"/>
    </source>
</evidence>
<dbReference type="Pfam" id="PF02544">
    <property type="entry name" value="Steroid_dh"/>
    <property type="match status" value="1"/>
</dbReference>
<evidence type="ECO:0000256" key="5">
    <source>
        <dbReference type="ARBA" id="ARBA00023136"/>
    </source>
</evidence>
<evidence type="ECO:0000313" key="8">
    <source>
        <dbReference type="EMBL" id="KAH7536869.1"/>
    </source>
</evidence>
<sequence>MHLQYLKFWNTMTCKSAVTQKIKLPSTIGMLFLYVPAFLAAFISLVNFPLEGIAGNFYHHILLAHLRKKGEKEYKIPKGGLFGLVICPHCLFEIIGFVGFFLISRTLHAFFIAIGISFYLMGRSYATRRWYISKFENFPKDGKALIPSIL</sequence>
<evidence type="ECO:0000256" key="6">
    <source>
        <dbReference type="SAM" id="Phobius"/>
    </source>
</evidence>
<dbReference type="Proteomes" id="UP000813462">
    <property type="component" value="Unassembled WGS sequence"/>
</dbReference>
<accession>A0A978VMU4</accession>
<reference evidence="8" key="1">
    <citation type="journal article" date="2021" name="Front. Plant Sci.">
        <title>Chromosome-Scale Genome Assembly for Chinese Sour Jujube and Insights Into Its Genome Evolution and Domestication Signature.</title>
        <authorList>
            <person name="Shen L.-Y."/>
            <person name="Luo H."/>
            <person name="Wang X.-L."/>
            <person name="Wang X.-M."/>
            <person name="Qiu X.-J."/>
            <person name="Liu H."/>
            <person name="Zhou S.-S."/>
            <person name="Jia K.-H."/>
            <person name="Nie S."/>
            <person name="Bao Y.-T."/>
            <person name="Zhang R.-G."/>
            <person name="Yun Q.-Z."/>
            <person name="Chai Y.-H."/>
            <person name="Lu J.-Y."/>
            <person name="Li Y."/>
            <person name="Zhao S.-W."/>
            <person name="Mao J.-F."/>
            <person name="Jia S.-G."/>
            <person name="Mao Y.-M."/>
        </authorList>
    </citation>
    <scope>NUCLEOTIDE SEQUENCE</scope>
    <source>
        <strain evidence="8">AT0</strain>
        <tissue evidence="8">Leaf</tissue>
    </source>
</reference>
<gene>
    <name evidence="8" type="ORF">FEM48_Zijuj03G0031900</name>
</gene>
<keyword evidence="4 6" id="KW-1133">Transmembrane helix</keyword>
<evidence type="ECO:0000259" key="7">
    <source>
        <dbReference type="Pfam" id="PF02544"/>
    </source>
</evidence>
<feature type="domain" description="3-oxo-5-alpha-steroid 4-dehydrogenase C-terminal" evidence="7">
    <location>
        <begin position="50"/>
        <end position="150"/>
    </location>
</feature>
<dbReference type="EMBL" id="JAEACU010000003">
    <property type="protein sequence ID" value="KAH7536869.1"/>
    <property type="molecule type" value="Genomic_DNA"/>
</dbReference>
<evidence type="ECO:0000256" key="1">
    <source>
        <dbReference type="ARBA" id="ARBA00004141"/>
    </source>
</evidence>
<dbReference type="PANTHER" id="PTHR10556">
    <property type="entry name" value="3-OXO-5-ALPHA-STEROID 4-DEHYDROGENASE"/>
    <property type="match status" value="1"/>
</dbReference>
<comment type="caution">
    <text evidence="8">The sequence shown here is derived from an EMBL/GenBank/DDBJ whole genome shotgun (WGS) entry which is preliminary data.</text>
</comment>
<dbReference type="AlphaFoldDB" id="A0A978VMU4"/>
<dbReference type="InterPro" id="IPR001104">
    <property type="entry name" value="3-oxo-5_a-steroid_4-DH_C"/>
</dbReference>
<protein>
    <recommendedName>
        <fullName evidence="7">3-oxo-5-alpha-steroid 4-dehydrogenase C-terminal domain-containing protein</fullName>
    </recommendedName>
</protein>
<dbReference type="PROSITE" id="PS50244">
    <property type="entry name" value="S5A_REDUCTASE"/>
    <property type="match status" value="1"/>
</dbReference>
<comment type="subcellular location">
    <subcellularLocation>
        <location evidence="1">Membrane</location>
        <topology evidence="1">Multi-pass membrane protein</topology>
    </subcellularLocation>
</comment>
<dbReference type="PANTHER" id="PTHR10556:SF35">
    <property type="entry name" value="3-OXO-5-ALPHA-STEROID 4-DEHYDROGENASE FAMILY PROTEIN"/>
    <property type="match status" value="1"/>
</dbReference>
<comment type="similarity">
    <text evidence="2">Belongs to the steroid 5-alpha reductase family.</text>
</comment>
<keyword evidence="5 6" id="KW-0472">Membrane</keyword>
<proteinExistence type="inferred from homology"/>